<reference evidence="11" key="1">
    <citation type="submission" date="2020-11" db="EMBL/GenBank/DDBJ databases">
        <authorList>
            <person name="Tran Van P."/>
        </authorList>
    </citation>
    <scope>NUCLEOTIDE SEQUENCE</scope>
</reference>
<evidence type="ECO:0000256" key="10">
    <source>
        <dbReference type="RuleBase" id="RU363063"/>
    </source>
</evidence>
<accession>A0A7R9JEP1</accession>
<evidence type="ECO:0000256" key="3">
    <source>
        <dbReference type="ARBA" id="ARBA00022676"/>
    </source>
</evidence>
<evidence type="ECO:0000256" key="8">
    <source>
        <dbReference type="ARBA" id="ARBA00023034"/>
    </source>
</evidence>
<keyword evidence="8 10" id="KW-0333">Golgi apparatus</keyword>
<name>A0A7R9JEP1_TIMCA</name>
<evidence type="ECO:0000313" key="11">
    <source>
        <dbReference type="EMBL" id="CAD7577939.1"/>
    </source>
</evidence>
<keyword evidence="6 10" id="KW-0735">Signal-anchor</keyword>
<dbReference type="GO" id="GO:0000139">
    <property type="term" value="C:Golgi membrane"/>
    <property type="evidence" value="ECO:0007669"/>
    <property type="project" value="UniProtKB-SubCell"/>
</dbReference>
<evidence type="ECO:0000256" key="2">
    <source>
        <dbReference type="ARBA" id="ARBA00008661"/>
    </source>
</evidence>
<dbReference type="GO" id="GO:0016758">
    <property type="term" value="F:hexosyltransferase activity"/>
    <property type="evidence" value="ECO:0007669"/>
    <property type="project" value="InterPro"/>
</dbReference>
<dbReference type="GO" id="GO:0006493">
    <property type="term" value="P:protein O-linked glycosylation"/>
    <property type="evidence" value="ECO:0007669"/>
    <property type="project" value="TreeGrafter"/>
</dbReference>
<gene>
    <name evidence="11" type="ORF">TCMB3V08_LOCUS10480</name>
</gene>
<feature type="transmembrane region" description="Helical" evidence="10">
    <location>
        <begin position="51"/>
        <end position="76"/>
    </location>
</feature>
<evidence type="ECO:0000256" key="6">
    <source>
        <dbReference type="ARBA" id="ARBA00022968"/>
    </source>
</evidence>
<dbReference type="PANTHER" id="PTHR11214">
    <property type="entry name" value="BETA-1,3-N-ACETYLGLUCOSAMINYLTRANSFERASE"/>
    <property type="match status" value="1"/>
</dbReference>
<evidence type="ECO:0000256" key="1">
    <source>
        <dbReference type="ARBA" id="ARBA00004323"/>
    </source>
</evidence>
<organism evidence="11">
    <name type="scientific">Timema californicum</name>
    <name type="common">California timema</name>
    <name type="synonym">Walking stick</name>
    <dbReference type="NCBI Taxonomy" id="61474"/>
    <lineage>
        <taxon>Eukaryota</taxon>
        <taxon>Metazoa</taxon>
        <taxon>Ecdysozoa</taxon>
        <taxon>Arthropoda</taxon>
        <taxon>Hexapoda</taxon>
        <taxon>Insecta</taxon>
        <taxon>Pterygota</taxon>
        <taxon>Neoptera</taxon>
        <taxon>Polyneoptera</taxon>
        <taxon>Phasmatodea</taxon>
        <taxon>Timematodea</taxon>
        <taxon>Timematoidea</taxon>
        <taxon>Timematidae</taxon>
        <taxon>Timema</taxon>
    </lineage>
</organism>
<dbReference type="EMBL" id="OE186488">
    <property type="protein sequence ID" value="CAD7577939.1"/>
    <property type="molecule type" value="Genomic_DNA"/>
</dbReference>
<keyword evidence="4" id="KW-0808">Transferase</keyword>
<keyword evidence="7 10" id="KW-1133">Transmembrane helix</keyword>
<evidence type="ECO:0000256" key="5">
    <source>
        <dbReference type="ARBA" id="ARBA00022692"/>
    </source>
</evidence>
<protein>
    <recommendedName>
        <fullName evidence="10">Hexosyltransferase</fullName>
        <ecNumber evidence="10">2.4.1.-</ecNumber>
    </recommendedName>
</protein>
<sequence length="372" mass="43563">MIIDVHKRRSPNPPTQIKPLVAHPNQMKNGIHLPPVSSNPRQEHNPFGYRVVLRWCLMLLTLFLVMVLIQLVLLPFPSEERDDTHFQFLRRSREPIHYLRPKNMTTLVNPQYFCDSNHRLLIMVASAPSNTEQRQAIRETWGQANFEIRIIFFMGRSSDGANDVRDRECANGSNEWTSVSWSEPVGLVIVEQPVFGLSYQGSKNWSIDDEEAERLLESAQHGDIVVEDFIDTHENLTLKTLFMLKWTFKHCNQFSYWVKTSDDVLLNTKGILKHLEHFGVEKKPMIIGYRKENMSPERSRTSSHYMPLWLYESKVCLNMMFYTQYRNRSNKYTELRSQFFVRSKPFFLRLTGQPAGLTHSFQQSFVSGSFRP</sequence>
<comment type="subcellular location">
    <subcellularLocation>
        <location evidence="1 10">Golgi apparatus membrane</location>
        <topology evidence="1 10">Single-pass type II membrane protein</topology>
    </subcellularLocation>
</comment>
<keyword evidence="9 10" id="KW-0472">Membrane</keyword>
<dbReference type="Pfam" id="PF01762">
    <property type="entry name" value="Galactosyl_T"/>
    <property type="match status" value="1"/>
</dbReference>
<keyword evidence="5 10" id="KW-0812">Transmembrane</keyword>
<proteinExistence type="inferred from homology"/>
<dbReference type="InterPro" id="IPR002659">
    <property type="entry name" value="Glyco_trans_31"/>
</dbReference>
<evidence type="ECO:0000256" key="9">
    <source>
        <dbReference type="ARBA" id="ARBA00023136"/>
    </source>
</evidence>
<evidence type="ECO:0000256" key="7">
    <source>
        <dbReference type="ARBA" id="ARBA00022989"/>
    </source>
</evidence>
<dbReference type="EC" id="2.4.1.-" evidence="10"/>
<comment type="similarity">
    <text evidence="2 10">Belongs to the glycosyltransferase 31 family.</text>
</comment>
<dbReference type="AlphaFoldDB" id="A0A7R9JEP1"/>
<dbReference type="Gene3D" id="3.90.550.50">
    <property type="match status" value="1"/>
</dbReference>
<keyword evidence="3 10" id="KW-0328">Glycosyltransferase</keyword>
<evidence type="ECO:0000256" key="4">
    <source>
        <dbReference type="ARBA" id="ARBA00022679"/>
    </source>
</evidence>
<dbReference type="PANTHER" id="PTHR11214:SF314">
    <property type="entry name" value="HEXOSYLTRANSFERASE"/>
    <property type="match status" value="1"/>
</dbReference>